<dbReference type="NCBIfam" id="NF045669">
    <property type="entry name" value="DVU1555_fam_CGA"/>
    <property type="match status" value="1"/>
</dbReference>
<gene>
    <name evidence="1" type="ORF">RZO55_16625</name>
</gene>
<dbReference type="RefSeq" id="WP_318065399.1">
    <property type="nucleotide sequence ID" value="NZ_JAWONS010000244.1"/>
</dbReference>
<sequence>MDDLNFKIFKLSASGFCCTQVMMKLALDDEESNNHDLIRAVQGLCKGIGGNQKTCGVLTGGIGILGLYAGKGRENEYSNEHFSRMIDEFCQWFEIEFGSLDCQDLIGVTSFKDGNQAYQVKCGDILGKSYLKICEILFEYGFDYGNREREDDV</sequence>
<protein>
    <submittedName>
        <fullName evidence="1">C-GCAxxG-C-C family protein</fullName>
    </submittedName>
</protein>
<proteinExistence type="predicted"/>
<evidence type="ECO:0000313" key="1">
    <source>
        <dbReference type="EMBL" id="MDW2799200.1"/>
    </source>
</evidence>
<dbReference type="EMBL" id="JAWONS010000244">
    <property type="protein sequence ID" value="MDW2799200.1"/>
    <property type="molecule type" value="Genomic_DNA"/>
</dbReference>
<reference evidence="1 2" key="1">
    <citation type="submission" date="2023-10" db="EMBL/GenBank/DDBJ databases">
        <title>A novel Glycoside Hydrolase 43-Like Enzyme from Clostrdium boliviensis is an Endo-xylanase, and a Candidate for Xylooligosaccharides Production from Different Xylan Substrates.</title>
        <authorList>
            <person name="Alvarez M.T."/>
            <person name="Rocabado-Villegas L.R."/>
            <person name="Salas-Veizaga D.M."/>
            <person name="Linares-Pasten J.A."/>
            <person name="Gudmundsdottir E.E."/>
            <person name="Hreggvidsson G.O."/>
            <person name="Adlercreutz P."/>
            <person name="Nordberg Karlsson E."/>
        </authorList>
    </citation>
    <scope>NUCLEOTIDE SEQUENCE [LARGE SCALE GENOMIC DNA]</scope>
    <source>
        <strain evidence="1 2">E-1</strain>
    </source>
</reference>
<dbReference type="Pfam" id="PF09719">
    <property type="entry name" value="C_GCAxxG_C_C"/>
    <property type="match status" value="1"/>
</dbReference>
<accession>A0ABU4GQD6</accession>
<organism evidence="1 2">
    <name type="scientific">Clostridium boliviensis</name>
    <dbReference type="NCBI Taxonomy" id="318465"/>
    <lineage>
        <taxon>Bacteria</taxon>
        <taxon>Bacillati</taxon>
        <taxon>Bacillota</taxon>
        <taxon>Clostridia</taxon>
        <taxon>Eubacteriales</taxon>
        <taxon>Clostridiaceae</taxon>
        <taxon>Clostridium</taxon>
    </lineage>
</organism>
<evidence type="ECO:0000313" key="2">
    <source>
        <dbReference type="Proteomes" id="UP001276854"/>
    </source>
</evidence>
<name>A0ABU4GQD6_9CLOT</name>
<comment type="caution">
    <text evidence="1">The sequence shown here is derived from an EMBL/GenBank/DDBJ whole genome shotgun (WGS) entry which is preliminary data.</text>
</comment>
<dbReference type="Proteomes" id="UP001276854">
    <property type="component" value="Unassembled WGS sequence"/>
</dbReference>
<dbReference type="InterPro" id="IPR010181">
    <property type="entry name" value="CGCAxxGCC_motif"/>
</dbReference>
<keyword evidence="2" id="KW-1185">Reference proteome</keyword>